<protein>
    <submittedName>
        <fullName evidence="1">Uncharacterized protein</fullName>
    </submittedName>
</protein>
<dbReference type="Proteomes" id="UP000499080">
    <property type="component" value="Unassembled WGS sequence"/>
</dbReference>
<sequence length="123" mass="14478">MPSITCRAAVGVVEYVPVMLTRNFLCIELRSLCCLETAAFFHCSRELRTTLDVIHDLRAIIDYDNFVPEITLYLKKFSKITYEVKECVEQKEDERKKYADQRRRRAPIFKPGDEVWVTLRQVS</sequence>
<organism evidence="1 2">
    <name type="scientific">Araneus ventricosus</name>
    <name type="common">Orbweaver spider</name>
    <name type="synonym">Epeira ventricosa</name>
    <dbReference type="NCBI Taxonomy" id="182803"/>
    <lineage>
        <taxon>Eukaryota</taxon>
        <taxon>Metazoa</taxon>
        <taxon>Ecdysozoa</taxon>
        <taxon>Arthropoda</taxon>
        <taxon>Chelicerata</taxon>
        <taxon>Arachnida</taxon>
        <taxon>Araneae</taxon>
        <taxon>Araneomorphae</taxon>
        <taxon>Entelegynae</taxon>
        <taxon>Araneoidea</taxon>
        <taxon>Araneidae</taxon>
        <taxon>Araneus</taxon>
    </lineage>
</organism>
<evidence type="ECO:0000313" key="2">
    <source>
        <dbReference type="Proteomes" id="UP000499080"/>
    </source>
</evidence>
<evidence type="ECO:0000313" key="1">
    <source>
        <dbReference type="EMBL" id="GBM29948.1"/>
    </source>
</evidence>
<keyword evidence="2" id="KW-1185">Reference proteome</keyword>
<accession>A0A4Y2EP55</accession>
<dbReference type="OrthoDB" id="425619at2759"/>
<name>A0A4Y2EP55_ARAVE</name>
<reference evidence="1 2" key="1">
    <citation type="journal article" date="2019" name="Sci. Rep.">
        <title>Orb-weaving spider Araneus ventricosus genome elucidates the spidroin gene catalogue.</title>
        <authorList>
            <person name="Kono N."/>
            <person name="Nakamura H."/>
            <person name="Ohtoshi R."/>
            <person name="Moran D.A.P."/>
            <person name="Shinohara A."/>
            <person name="Yoshida Y."/>
            <person name="Fujiwara M."/>
            <person name="Mori M."/>
            <person name="Tomita M."/>
            <person name="Arakawa K."/>
        </authorList>
    </citation>
    <scope>NUCLEOTIDE SEQUENCE [LARGE SCALE GENOMIC DNA]</scope>
</reference>
<dbReference type="EMBL" id="BGPR01000649">
    <property type="protein sequence ID" value="GBM29948.1"/>
    <property type="molecule type" value="Genomic_DNA"/>
</dbReference>
<comment type="caution">
    <text evidence="1">The sequence shown here is derived from an EMBL/GenBank/DDBJ whole genome shotgun (WGS) entry which is preliminary data.</text>
</comment>
<gene>
    <name evidence="1" type="ORF">AVEN_167428_1</name>
</gene>
<dbReference type="AlphaFoldDB" id="A0A4Y2EP55"/>
<proteinExistence type="predicted"/>